<proteinExistence type="predicted"/>
<keyword evidence="1" id="KW-1133">Transmembrane helix</keyword>
<evidence type="ECO:0000313" key="2">
    <source>
        <dbReference type="EMBL" id="KKN63228.1"/>
    </source>
</evidence>
<comment type="caution">
    <text evidence="2">The sequence shown here is derived from an EMBL/GenBank/DDBJ whole genome shotgun (WGS) entry which is preliminary data.</text>
</comment>
<keyword evidence="1" id="KW-0812">Transmembrane</keyword>
<accession>A0A0F9VBN3</accession>
<gene>
    <name evidence="2" type="ORF">LCGC14_0504180</name>
</gene>
<reference evidence="2" key="1">
    <citation type="journal article" date="2015" name="Nature">
        <title>Complex archaea that bridge the gap between prokaryotes and eukaryotes.</title>
        <authorList>
            <person name="Spang A."/>
            <person name="Saw J.H."/>
            <person name="Jorgensen S.L."/>
            <person name="Zaremba-Niedzwiedzka K."/>
            <person name="Martijn J."/>
            <person name="Lind A.E."/>
            <person name="van Eijk R."/>
            <person name="Schleper C."/>
            <person name="Guy L."/>
            <person name="Ettema T.J."/>
        </authorList>
    </citation>
    <scope>NUCLEOTIDE SEQUENCE</scope>
</reference>
<dbReference type="EMBL" id="LAZR01000597">
    <property type="protein sequence ID" value="KKN63228.1"/>
    <property type="molecule type" value="Genomic_DNA"/>
</dbReference>
<protein>
    <submittedName>
        <fullName evidence="2">Uncharacterized protein</fullName>
    </submittedName>
</protein>
<dbReference type="AlphaFoldDB" id="A0A0F9VBN3"/>
<evidence type="ECO:0000256" key="1">
    <source>
        <dbReference type="SAM" id="Phobius"/>
    </source>
</evidence>
<sequence>MREALYALISMWLWGGILWCFGVNERGHNE</sequence>
<name>A0A0F9VBN3_9ZZZZ</name>
<organism evidence="2">
    <name type="scientific">marine sediment metagenome</name>
    <dbReference type="NCBI Taxonomy" id="412755"/>
    <lineage>
        <taxon>unclassified sequences</taxon>
        <taxon>metagenomes</taxon>
        <taxon>ecological metagenomes</taxon>
    </lineage>
</organism>
<feature type="transmembrane region" description="Helical" evidence="1">
    <location>
        <begin position="6"/>
        <end position="24"/>
    </location>
</feature>
<keyword evidence="1" id="KW-0472">Membrane</keyword>